<sequence>MKIAIISGSPRLESTTFRVALHLKDYFSATYPQHEFVLVDVREYPLPYVQNVFSSLAETPPQWKGLGEIMFGADAFVLISPEYNGSYSPALKNLLDHFPKQLHKTFAVVTASPGMLGGMRAAQQLLLLVSAFFGVPSPHLLVTPAVDKKFSPTGALLDESFAKTIQYFAKEFVWLAEALADKK</sequence>
<dbReference type="GO" id="GO:0010181">
    <property type="term" value="F:FMN binding"/>
    <property type="evidence" value="ECO:0007669"/>
    <property type="project" value="TreeGrafter"/>
</dbReference>
<feature type="domain" description="NADPH-dependent FMN reductase-like" evidence="1">
    <location>
        <begin position="1"/>
        <end position="137"/>
    </location>
</feature>
<dbReference type="PANTHER" id="PTHR30543:SF21">
    <property type="entry name" value="NAD(P)H-DEPENDENT FMN REDUCTASE LOT6"/>
    <property type="match status" value="1"/>
</dbReference>
<reference evidence="2 3" key="1">
    <citation type="submission" date="2016-10" db="EMBL/GenBank/DDBJ databases">
        <authorList>
            <person name="de Groot N.N."/>
        </authorList>
    </citation>
    <scope>NUCLEOTIDE SEQUENCE [LARGE SCALE GENOMIC DNA]</scope>
    <source>
        <strain evidence="2 3">DSM 6793</strain>
    </source>
</reference>
<organism evidence="2 3">
    <name type="scientific">Flexibacter flexilis DSM 6793</name>
    <dbReference type="NCBI Taxonomy" id="927664"/>
    <lineage>
        <taxon>Bacteria</taxon>
        <taxon>Pseudomonadati</taxon>
        <taxon>Bacteroidota</taxon>
        <taxon>Cytophagia</taxon>
        <taxon>Cytophagales</taxon>
        <taxon>Flexibacteraceae</taxon>
        <taxon>Flexibacter</taxon>
    </lineage>
</organism>
<protein>
    <submittedName>
        <fullName evidence="2">NAD(P)H-dependent FMN reductase</fullName>
    </submittedName>
</protein>
<dbReference type="InterPro" id="IPR029039">
    <property type="entry name" value="Flavoprotein-like_sf"/>
</dbReference>
<proteinExistence type="predicted"/>
<name>A0A1I1G3A0_9BACT</name>
<dbReference type="RefSeq" id="WP_091509210.1">
    <property type="nucleotide sequence ID" value="NZ_FOLE01000002.1"/>
</dbReference>
<dbReference type="STRING" id="927664.SAMN05421780_102434"/>
<evidence type="ECO:0000313" key="3">
    <source>
        <dbReference type="Proteomes" id="UP000199514"/>
    </source>
</evidence>
<dbReference type="InterPro" id="IPR005025">
    <property type="entry name" value="FMN_Rdtase-like_dom"/>
</dbReference>
<dbReference type="OrthoDB" id="9812295at2"/>
<keyword evidence="3" id="KW-1185">Reference proteome</keyword>
<evidence type="ECO:0000259" key="1">
    <source>
        <dbReference type="Pfam" id="PF03358"/>
    </source>
</evidence>
<dbReference type="GO" id="GO:0005829">
    <property type="term" value="C:cytosol"/>
    <property type="evidence" value="ECO:0007669"/>
    <property type="project" value="TreeGrafter"/>
</dbReference>
<accession>A0A1I1G3A0</accession>
<dbReference type="InterPro" id="IPR050712">
    <property type="entry name" value="NAD(P)H-dep_reductase"/>
</dbReference>
<dbReference type="PANTHER" id="PTHR30543">
    <property type="entry name" value="CHROMATE REDUCTASE"/>
    <property type="match status" value="1"/>
</dbReference>
<dbReference type="SUPFAM" id="SSF52218">
    <property type="entry name" value="Flavoproteins"/>
    <property type="match status" value="1"/>
</dbReference>
<dbReference type="Proteomes" id="UP000199514">
    <property type="component" value="Unassembled WGS sequence"/>
</dbReference>
<dbReference type="Pfam" id="PF03358">
    <property type="entry name" value="FMN_red"/>
    <property type="match status" value="1"/>
</dbReference>
<dbReference type="Gene3D" id="3.40.50.360">
    <property type="match status" value="1"/>
</dbReference>
<dbReference type="AlphaFoldDB" id="A0A1I1G3A0"/>
<gene>
    <name evidence="2" type="ORF">SAMN05421780_102434</name>
</gene>
<dbReference type="GO" id="GO:0016491">
    <property type="term" value="F:oxidoreductase activity"/>
    <property type="evidence" value="ECO:0007669"/>
    <property type="project" value="InterPro"/>
</dbReference>
<evidence type="ECO:0000313" key="2">
    <source>
        <dbReference type="EMBL" id="SFC06064.1"/>
    </source>
</evidence>
<dbReference type="EMBL" id="FOLE01000002">
    <property type="protein sequence ID" value="SFC06064.1"/>
    <property type="molecule type" value="Genomic_DNA"/>
</dbReference>